<dbReference type="PANTHER" id="PTHR14499:SF67">
    <property type="entry name" value="BTB_POZ DOMAIN-CONTAINING PROTEIN TIWAZ"/>
    <property type="match status" value="1"/>
</dbReference>
<reference evidence="4" key="1">
    <citation type="submission" date="2019-12" db="UniProtKB">
        <authorList>
            <consortium name="WormBaseParasite"/>
        </authorList>
    </citation>
    <scope>IDENTIFICATION</scope>
</reference>
<evidence type="ECO:0000259" key="2">
    <source>
        <dbReference type="PROSITE" id="PS50097"/>
    </source>
</evidence>
<dbReference type="PROSITE" id="PS50097">
    <property type="entry name" value="BTB"/>
    <property type="match status" value="1"/>
</dbReference>
<dbReference type="SMART" id="SM00225">
    <property type="entry name" value="BTB"/>
    <property type="match status" value="1"/>
</dbReference>
<feature type="region of interest" description="Disordered" evidence="1">
    <location>
        <begin position="117"/>
        <end position="138"/>
    </location>
</feature>
<dbReference type="WBParaSite" id="TMUE_3000011489.1">
    <property type="protein sequence ID" value="TMUE_3000011489.1"/>
    <property type="gene ID" value="WBGene00302801"/>
</dbReference>
<dbReference type="GO" id="GO:0051260">
    <property type="term" value="P:protein homooligomerization"/>
    <property type="evidence" value="ECO:0007669"/>
    <property type="project" value="InterPro"/>
</dbReference>
<feature type="domain" description="BTB" evidence="2">
    <location>
        <begin position="157"/>
        <end position="227"/>
    </location>
</feature>
<dbReference type="InterPro" id="IPR003131">
    <property type="entry name" value="T1-type_BTB"/>
</dbReference>
<dbReference type="InterPro" id="IPR000210">
    <property type="entry name" value="BTB/POZ_dom"/>
</dbReference>
<dbReference type="Proteomes" id="UP000046395">
    <property type="component" value="Unassembled WGS sequence"/>
</dbReference>
<evidence type="ECO:0000256" key="1">
    <source>
        <dbReference type="SAM" id="MobiDB-lite"/>
    </source>
</evidence>
<protein>
    <submittedName>
        <fullName evidence="4">BTB domain-containing protein</fullName>
    </submittedName>
</protein>
<dbReference type="AlphaFoldDB" id="A0A5S6QWL4"/>
<proteinExistence type="predicted"/>
<evidence type="ECO:0000313" key="3">
    <source>
        <dbReference type="Proteomes" id="UP000046395"/>
    </source>
</evidence>
<dbReference type="Gene3D" id="3.30.710.10">
    <property type="entry name" value="Potassium Channel Kv1.1, Chain A"/>
    <property type="match status" value="1"/>
</dbReference>
<dbReference type="Pfam" id="PF02214">
    <property type="entry name" value="BTB_2"/>
    <property type="match status" value="1"/>
</dbReference>
<dbReference type="STRING" id="70415.A0A5S6QWL4"/>
<dbReference type="SUPFAM" id="SSF54695">
    <property type="entry name" value="POZ domain"/>
    <property type="match status" value="1"/>
</dbReference>
<accession>A0A5S6QWL4</accession>
<sequence length="261" mass="29277">MLRRNRDLSVLQSTYDGRMMHQCDVKPAWKAIMSTHSTHKGGGNPRQHRRKQMSGSLLQTFQNGSTEDRIVDGTRDHDSPKRTFNETIEKLLKRSQNSGSTDLAVSPPKVKAVGWEPSAEATTVTPGRASVSSEDEKAPLSQAVGIPRVAQLHHYNAPVHLDIGGTTYTTTLATLTKHSDSHLAKLFSGQTSVVLDYLKQNYFIDRDGSMFRHVLNYLRTGQLLLPDDFQETDLLEQEAQFYDLKDMLVLIKRRRASSNGN</sequence>
<name>A0A5S6QWL4_TRIMR</name>
<dbReference type="PANTHER" id="PTHR14499">
    <property type="entry name" value="POTASSIUM CHANNEL TETRAMERIZATION DOMAIN-CONTAINING"/>
    <property type="match status" value="1"/>
</dbReference>
<organism evidence="3 4">
    <name type="scientific">Trichuris muris</name>
    <name type="common">Mouse whipworm</name>
    <dbReference type="NCBI Taxonomy" id="70415"/>
    <lineage>
        <taxon>Eukaryota</taxon>
        <taxon>Metazoa</taxon>
        <taxon>Ecdysozoa</taxon>
        <taxon>Nematoda</taxon>
        <taxon>Enoplea</taxon>
        <taxon>Dorylaimia</taxon>
        <taxon>Trichinellida</taxon>
        <taxon>Trichuridae</taxon>
        <taxon>Trichuris</taxon>
    </lineage>
</organism>
<dbReference type="InterPro" id="IPR011333">
    <property type="entry name" value="SKP1/BTB/POZ_sf"/>
</dbReference>
<keyword evidence="3" id="KW-1185">Reference proteome</keyword>
<evidence type="ECO:0000313" key="4">
    <source>
        <dbReference type="WBParaSite" id="TMUE_3000011489.1"/>
    </source>
</evidence>